<dbReference type="Pfam" id="PF08588">
    <property type="entry name" value="Duc1"/>
    <property type="match status" value="1"/>
</dbReference>
<protein>
    <recommendedName>
        <fullName evidence="2">Domain of unknown function at the cortex 1 domain-containing protein</fullName>
    </recommendedName>
</protein>
<name>A0ABN9UP24_9DINO</name>
<evidence type="ECO:0000259" key="2">
    <source>
        <dbReference type="Pfam" id="PF08588"/>
    </source>
</evidence>
<feature type="domain" description="Domain of unknown function at the cortex 1" evidence="2">
    <location>
        <begin position="5"/>
        <end position="231"/>
    </location>
</feature>
<feature type="region of interest" description="Disordered" evidence="1">
    <location>
        <begin position="263"/>
        <end position="284"/>
    </location>
</feature>
<reference evidence="3" key="1">
    <citation type="submission" date="2023-10" db="EMBL/GenBank/DDBJ databases">
        <authorList>
            <person name="Chen Y."/>
            <person name="Shah S."/>
            <person name="Dougan E. K."/>
            <person name="Thang M."/>
            <person name="Chan C."/>
        </authorList>
    </citation>
    <scope>NUCLEOTIDE SEQUENCE [LARGE SCALE GENOMIC DNA]</scope>
</reference>
<evidence type="ECO:0000313" key="3">
    <source>
        <dbReference type="EMBL" id="CAK0861544.1"/>
    </source>
</evidence>
<dbReference type="InterPro" id="IPR013897">
    <property type="entry name" value="Duc1"/>
</dbReference>
<dbReference type="Proteomes" id="UP001189429">
    <property type="component" value="Unassembled WGS sequence"/>
</dbReference>
<proteinExistence type="predicted"/>
<keyword evidence="4" id="KW-1185">Reference proteome</keyword>
<dbReference type="EMBL" id="CAUYUJ010016070">
    <property type="protein sequence ID" value="CAK0861544.1"/>
    <property type="molecule type" value="Genomic_DNA"/>
</dbReference>
<gene>
    <name evidence="3" type="ORF">PCOR1329_LOCUS50183</name>
</gene>
<evidence type="ECO:0000313" key="4">
    <source>
        <dbReference type="Proteomes" id="UP001189429"/>
    </source>
</evidence>
<organism evidence="3 4">
    <name type="scientific">Prorocentrum cordatum</name>
    <dbReference type="NCBI Taxonomy" id="2364126"/>
    <lineage>
        <taxon>Eukaryota</taxon>
        <taxon>Sar</taxon>
        <taxon>Alveolata</taxon>
        <taxon>Dinophyceae</taxon>
        <taxon>Prorocentrales</taxon>
        <taxon>Prorocentraceae</taxon>
        <taxon>Prorocentrum</taxon>
    </lineage>
</organism>
<sequence>MARSNGSEAMFFDSEVASVHVVLLHRPMGPHPAEPRHGAEPHPAAFDSHAYFEGKKRLWEVRIQCTFKKAMPPHSMRIATQPFERQPLGQAGVQLHRWLVKMAGPAMRGIHHSPGDDPRGRAESDVEQPMVSIPLVECDQYIPEAPPSLVDASFPKLGLTKARDPQAFRRNMAQVTFEAGETHTFGFWGPSRAVDLLGWQVASIPMFQGVSLDTVNGKPPLYLTVYSLSPGEERDRRHLPSRMQVLLKAAVWSSLYPPSPRRMDELRSLASPEGTPTRAERRRTESCMHIPTTPDCVPAVQLRRSHGRPEPGCACGVWRLFSGRRG</sequence>
<accession>A0ABN9UP24</accession>
<comment type="caution">
    <text evidence="3">The sequence shown here is derived from an EMBL/GenBank/DDBJ whole genome shotgun (WGS) entry which is preliminary data.</text>
</comment>
<evidence type="ECO:0000256" key="1">
    <source>
        <dbReference type="SAM" id="MobiDB-lite"/>
    </source>
</evidence>